<reference evidence="1" key="2">
    <citation type="submission" date="2020-08" db="EMBL/GenBank/DDBJ databases">
        <authorList>
            <person name="Chen M."/>
            <person name="Teng W."/>
            <person name="Zhao L."/>
            <person name="Hu C."/>
            <person name="Zhou Y."/>
            <person name="Han B."/>
            <person name="Song L."/>
            <person name="Shu W."/>
        </authorList>
    </citation>
    <scope>NUCLEOTIDE SEQUENCE</scope>
    <source>
        <strain evidence="1">FACHB-1277</strain>
    </source>
</reference>
<dbReference type="PANTHER" id="PTHR34235:SF4">
    <property type="entry name" value="SLR0291 PROTEIN"/>
    <property type="match status" value="1"/>
</dbReference>
<dbReference type="Pfam" id="PF01724">
    <property type="entry name" value="DUF29"/>
    <property type="match status" value="1"/>
</dbReference>
<dbReference type="Proteomes" id="UP000631421">
    <property type="component" value="Unassembled WGS sequence"/>
</dbReference>
<keyword evidence="2" id="KW-1185">Reference proteome</keyword>
<proteinExistence type="predicted"/>
<dbReference type="InterPro" id="IPR002636">
    <property type="entry name" value="DUF29"/>
</dbReference>
<dbReference type="RefSeq" id="WP_190350548.1">
    <property type="nucleotide sequence ID" value="NZ_JACJPY010000020.1"/>
</dbReference>
<protein>
    <submittedName>
        <fullName evidence="1">DUF29 domain-containing protein</fullName>
    </submittedName>
</protein>
<evidence type="ECO:0000313" key="1">
    <source>
        <dbReference type="EMBL" id="MBD2150183.1"/>
    </source>
</evidence>
<reference evidence="1" key="1">
    <citation type="journal article" date="2015" name="ISME J.">
        <title>Draft Genome Sequence of Streptomyces incarnatus NRRL8089, which Produces the Nucleoside Antibiotic Sinefungin.</title>
        <authorList>
            <person name="Oshima K."/>
            <person name="Hattori M."/>
            <person name="Shimizu H."/>
            <person name="Fukuda K."/>
            <person name="Nemoto M."/>
            <person name="Inagaki K."/>
            <person name="Tamura T."/>
        </authorList>
    </citation>
    <scope>NUCLEOTIDE SEQUENCE</scope>
    <source>
        <strain evidence="1">FACHB-1277</strain>
    </source>
</reference>
<dbReference type="PANTHER" id="PTHR34235">
    <property type="entry name" value="SLR1203 PROTEIN-RELATED"/>
    <property type="match status" value="1"/>
</dbReference>
<evidence type="ECO:0000313" key="2">
    <source>
        <dbReference type="Proteomes" id="UP000631421"/>
    </source>
</evidence>
<gene>
    <name evidence="1" type="ORF">H6F44_08635</name>
</gene>
<sequence>MAGLYETDFYQWTVEQSQLLALGKLQGLDLENLAEEIASLGRQERQELENRLGVLIGHLLKWQYQPNKRSRSWQVTISNQRRAIKKLLTNNPSLKPYLDTAVQDGFLLGLGLVLSETKLKKKLLPTDCPYAIAQILDANFPDDINEDLE</sequence>
<dbReference type="EMBL" id="JACJPY010000020">
    <property type="protein sequence ID" value="MBD2150183.1"/>
    <property type="molecule type" value="Genomic_DNA"/>
</dbReference>
<comment type="caution">
    <text evidence="1">The sequence shown here is derived from an EMBL/GenBank/DDBJ whole genome shotgun (WGS) entry which is preliminary data.</text>
</comment>
<organism evidence="1 2">
    <name type="scientific">Pseudanabaena cinerea FACHB-1277</name>
    <dbReference type="NCBI Taxonomy" id="2949581"/>
    <lineage>
        <taxon>Bacteria</taxon>
        <taxon>Bacillati</taxon>
        <taxon>Cyanobacteriota</taxon>
        <taxon>Cyanophyceae</taxon>
        <taxon>Pseudanabaenales</taxon>
        <taxon>Pseudanabaenaceae</taxon>
        <taxon>Pseudanabaena</taxon>
        <taxon>Pseudanabaena cinerea</taxon>
    </lineage>
</organism>
<dbReference type="Gene3D" id="1.20.1220.20">
    <property type="entry name" value="Uncharcterised protein PF01724"/>
    <property type="match status" value="1"/>
</dbReference>
<dbReference type="AlphaFoldDB" id="A0A926Z603"/>
<accession>A0A926Z603</accession>
<name>A0A926Z603_9CYAN</name>